<evidence type="ECO:0000256" key="2">
    <source>
        <dbReference type="ARBA" id="ARBA00022475"/>
    </source>
</evidence>
<feature type="non-terminal residue" evidence="10">
    <location>
        <position position="1"/>
    </location>
</feature>
<reference evidence="10" key="1">
    <citation type="submission" date="2020-02" db="EMBL/GenBank/DDBJ databases">
        <authorList>
            <person name="Meier V. D."/>
        </authorList>
    </citation>
    <scope>NUCLEOTIDE SEQUENCE</scope>
    <source>
        <strain evidence="10">AVDCRST_MAG11</strain>
    </source>
</reference>
<evidence type="ECO:0000256" key="4">
    <source>
        <dbReference type="ARBA" id="ARBA00022989"/>
    </source>
</evidence>
<comment type="similarity">
    <text evidence="6">Belongs to the ABC-4 integral membrane protein family.</text>
</comment>
<comment type="subcellular location">
    <subcellularLocation>
        <location evidence="1">Cell membrane</location>
        <topology evidence="1">Multi-pass membrane protein</topology>
    </subcellularLocation>
</comment>
<dbReference type="Pfam" id="PF02687">
    <property type="entry name" value="FtsX"/>
    <property type="match status" value="1"/>
</dbReference>
<evidence type="ECO:0008006" key="11">
    <source>
        <dbReference type="Google" id="ProtNLM"/>
    </source>
</evidence>
<proteinExistence type="inferred from homology"/>
<evidence type="ECO:0000313" key="10">
    <source>
        <dbReference type="EMBL" id="CAA9301835.1"/>
    </source>
</evidence>
<dbReference type="InterPro" id="IPR003838">
    <property type="entry name" value="ABC3_permease_C"/>
</dbReference>
<feature type="domain" description="MacB-like periplasmic core" evidence="9">
    <location>
        <begin position="144"/>
        <end position="309"/>
    </location>
</feature>
<organism evidence="10">
    <name type="scientific">uncultured Gemmatimonadaceae bacterium</name>
    <dbReference type="NCBI Taxonomy" id="246130"/>
    <lineage>
        <taxon>Bacteria</taxon>
        <taxon>Pseudomonadati</taxon>
        <taxon>Gemmatimonadota</taxon>
        <taxon>Gemmatimonadia</taxon>
        <taxon>Gemmatimonadales</taxon>
        <taxon>Gemmatimonadaceae</taxon>
        <taxon>environmental samples</taxon>
    </lineage>
</organism>
<keyword evidence="5 7" id="KW-0472">Membrane</keyword>
<feature type="transmembrane region" description="Helical" evidence="7">
    <location>
        <begin position="442"/>
        <end position="462"/>
    </location>
</feature>
<keyword evidence="2" id="KW-1003">Cell membrane</keyword>
<dbReference type="InterPro" id="IPR050250">
    <property type="entry name" value="Macrolide_Exporter_MacB"/>
</dbReference>
<feature type="transmembrane region" description="Helical" evidence="7">
    <location>
        <begin position="409"/>
        <end position="430"/>
    </location>
</feature>
<keyword evidence="4 7" id="KW-1133">Transmembrane helix</keyword>
<sequence length="479" mass="49946">GAALGLALAAAGVRAITAAAGGLLPRSTEVHFDWRVVLFVGGTVVLTTLLFGLVPALQAARGNLQAALRDGGREGSGGRGRSTFRNALVVAQFAVSLVLLAGAGLLLRTFAALLATDTGMRTEHALTMRVPLPVPSPRYPTPDAAVARFYAPLLERVRAIPGVAGAGTITKLPLQESGMNGNFTIGGKSYATVSEEPFAEIRVVSPGYFAALGIPVRGRDVAASDGGTGQQVVLVNAELARRYFPGEDPIGREIYFGRPSPTNPPNVIVGVVGSVRQSALDRPPDPELYAPYSQAGPLGVSEVSLVVRTAGDPARFAGPVRAAVRAVDPLQPVFNVRTMRDVVRASVGDRRLYLGLLGAFAGVALALAVAGIYGVISYSVAQRTREFGIRLALGSEVGRMQRLVVWHGARLALLGLAVGVPAAFLATRVLERVLYGVTASDPLTFAAAALLLTAVSVLASYLPARRVARVDPIVAMRAE</sequence>
<feature type="transmembrane region" description="Helical" evidence="7">
    <location>
        <begin position="34"/>
        <end position="54"/>
    </location>
</feature>
<evidence type="ECO:0000256" key="6">
    <source>
        <dbReference type="ARBA" id="ARBA00038076"/>
    </source>
</evidence>
<gene>
    <name evidence="10" type="ORF">AVDCRST_MAG11-889</name>
</gene>
<name>A0A6J4KC29_9BACT</name>
<dbReference type="EMBL" id="CADCTU010000193">
    <property type="protein sequence ID" value="CAA9301835.1"/>
    <property type="molecule type" value="Genomic_DNA"/>
</dbReference>
<feature type="domain" description="ABC3 transporter permease C-terminal" evidence="8">
    <location>
        <begin position="359"/>
        <end position="472"/>
    </location>
</feature>
<evidence type="ECO:0000256" key="3">
    <source>
        <dbReference type="ARBA" id="ARBA00022692"/>
    </source>
</evidence>
<feature type="transmembrane region" description="Helical" evidence="7">
    <location>
        <begin position="352"/>
        <end position="376"/>
    </location>
</feature>
<feature type="transmembrane region" description="Helical" evidence="7">
    <location>
        <begin position="87"/>
        <end position="107"/>
    </location>
</feature>
<dbReference type="GO" id="GO:0022857">
    <property type="term" value="F:transmembrane transporter activity"/>
    <property type="evidence" value="ECO:0007669"/>
    <property type="project" value="TreeGrafter"/>
</dbReference>
<evidence type="ECO:0000256" key="7">
    <source>
        <dbReference type="SAM" id="Phobius"/>
    </source>
</evidence>
<dbReference type="Pfam" id="PF12704">
    <property type="entry name" value="MacB_PCD"/>
    <property type="match status" value="1"/>
</dbReference>
<dbReference type="PANTHER" id="PTHR30572:SF4">
    <property type="entry name" value="ABC TRANSPORTER PERMEASE YTRF"/>
    <property type="match status" value="1"/>
</dbReference>
<accession>A0A6J4KC29</accession>
<dbReference type="InterPro" id="IPR025857">
    <property type="entry name" value="MacB_PCD"/>
</dbReference>
<evidence type="ECO:0000259" key="8">
    <source>
        <dbReference type="Pfam" id="PF02687"/>
    </source>
</evidence>
<evidence type="ECO:0000259" key="9">
    <source>
        <dbReference type="Pfam" id="PF12704"/>
    </source>
</evidence>
<evidence type="ECO:0000256" key="1">
    <source>
        <dbReference type="ARBA" id="ARBA00004651"/>
    </source>
</evidence>
<dbReference type="GO" id="GO:0005886">
    <property type="term" value="C:plasma membrane"/>
    <property type="evidence" value="ECO:0007669"/>
    <property type="project" value="UniProtKB-SubCell"/>
</dbReference>
<protein>
    <recommendedName>
        <fullName evidence="11">ABC transporter, fused permease protein</fullName>
    </recommendedName>
</protein>
<dbReference type="PANTHER" id="PTHR30572">
    <property type="entry name" value="MEMBRANE COMPONENT OF TRANSPORTER-RELATED"/>
    <property type="match status" value="1"/>
</dbReference>
<keyword evidence="3 7" id="KW-0812">Transmembrane</keyword>
<evidence type="ECO:0000256" key="5">
    <source>
        <dbReference type="ARBA" id="ARBA00023136"/>
    </source>
</evidence>
<dbReference type="AlphaFoldDB" id="A0A6J4KC29"/>